<evidence type="ECO:0000313" key="2">
    <source>
        <dbReference type="Proteomes" id="UP000178520"/>
    </source>
</evidence>
<gene>
    <name evidence="1" type="ORF">A2735_00285</name>
</gene>
<organism evidence="1 2">
    <name type="scientific">Candidatus Yanofskybacteria bacterium RIFCSPHIGHO2_01_FULL_41_21</name>
    <dbReference type="NCBI Taxonomy" id="1802660"/>
    <lineage>
        <taxon>Bacteria</taxon>
        <taxon>Candidatus Yanofskyibacteriota</taxon>
    </lineage>
</organism>
<evidence type="ECO:0000313" key="1">
    <source>
        <dbReference type="EMBL" id="OGM98132.1"/>
    </source>
</evidence>
<dbReference type="AlphaFoldDB" id="A0A1F8EBG3"/>
<protein>
    <submittedName>
        <fullName evidence="1">Uncharacterized protein</fullName>
    </submittedName>
</protein>
<dbReference type="STRING" id="1802660.A2735_00285"/>
<dbReference type="EMBL" id="MGJA01000003">
    <property type="protein sequence ID" value="OGM98132.1"/>
    <property type="molecule type" value="Genomic_DNA"/>
</dbReference>
<sequence length="137" mass="15787">MDNTNFEQKILERMSALEQRVDKLENGGSKTVNAHGVAKKLSIKEFIMTKKLDDDVKRTLAIAYFIEHMENTKPFNTEDLKKAFRLAKISLPLNINDKINMNIRVGRIMEAEEKKDSKKAWELTATGETFVENELNK</sequence>
<proteinExistence type="predicted"/>
<dbReference type="Proteomes" id="UP000178520">
    <property type="component" value="Unassembled WGS sequence"/>
</dbReference>
<comment type="caution">
    <text evidence="1">The sequence shown here is derived from an EMBL/GenBank/DDBJ whole genome shotgun (WGS) entry which is preliminary data.</text>
</comment>
<accession>A0A1F8EBG3</accession>
<reference evidence="1 2" key="1">
    <citation type="journal article" date="2016" name="Nat. Commun.">
        <title>Thousands of microbial genomes shed light on interconnected biogeochemical processes in an aquifer system.</title>
        <authorList>
            <person name="Anantharaman K."/>
            <person name="Brown C.T."/>
            <person name="Hug L.A."/>
            <person name="Sharon I."/>
            <person name="Castelle C.J."/>
            <person name="Probst A.J."/>
            <person name="Thomas B.C."/>
            <person name="Singh A."/>
            <person name="Wilkins M.J."/>
            <person name="Karaoz U."/>
            <person name="Brodie E.L."/>
            <person name="Williams K.H."/>
            <person name="Hubbard S.S."/>
            <person name="Banfield J.F."/>
        </authorList>
    </citation>
    <scope>NUCLEOTIDE SEQUENCE [LARGE SCALE GENOMIC DNA]</scope>
</reference>
<name>A0A1F8EBG3_9BACT</name>